<protein>
    <recommendedName>
        <fullName evidence="4">Secreted protein</fullName>
    </recommendedName>
</protein>
<organism evidence="2 3">
    <name type="scientific">Cladobotryum mycophilum</name>
    <dbReference type="NCBI Taxonomy" id="491253"/>
    <lineage>
        <taxon>Eukaryota</taxon>
        <taxon>Fungi</taxon>
        <taxon>Dikarya</taxon>
        <taxon>Ascomycota</taxon>
        <taxon>Pezizomycotina</taxon>
        <taxon>Sordariomycetes</taxon>
        <taxon>Hypocreomycetidae</taxon>
        <taxon>Hypocreales</taxon>
        <taxon>Hypocreaceae</taxon>
        <taxon>Cladobotryum</taxon>
    </lineage>
</organism>
<name>A0ABR0SWM7_9HYPO</name>
<proteinExistence type="predicted"/>
<gene>
    <name evidence="2" type="ORF">PT974_01878</name>
</gene>
<accession>A0ABR0SWM7</accession>
<comment type="caution">
    <text evidence="2">The sequence shown here is derived from an EMBL/GenBank/DDBJ whole genome shotgun (WGS) entry which is preliminary data.</text>
</comment>
<dbReference type="Proteomes" id="UP001338125">
    <property type="component" value="Unassembled WGS sequence"/>
</dbReference>
<sequence length="149" mass="16251">MVSTNLLVIAAVLVPATFARTCKYDGQFFGYLKNHTCTWYGSAPACGGTTKTYGQEDEKGATYVASTELADKVQLCHAFGGKHQDIWPGDDCCGAYGYGCLSGYKRLWCDKNFYDKPYSYVFSSRSGYLGTTGFVAGDLVSGFAWKDPT</sequence>
<evidence type="ECO:0000256" key="1">
    <source>
        <dbReference type="SAM" id="SignalP"/>
    </source>
</evidence>
<evidence type="ECO:0000313" key="2">
    <source>
        <dbReference type="EMBL" id="KAK5996543.1"/>
    </source>
</evidence>
<keyword evidence="1" id="KW-0732">Signal</keyword>
<dbReference type="EMBL" id="JAVFKD010000002">
    <property type="protein sequence ID" value="KAK5996543.1"/>
    <property type="molecule type" value="Genomic_DNA"/>
</dbReference>
<keyword evidence="3" id="KW-1185">Reference proteome</keyword>
<evidence type="ECO:0008006" key="4">
    <source>
        <dbReference type="Google" id="ProtNLM"/>
    </source>
</evidence>
<feature type="chain" id="PRO_5047403156" description="Secreted protein" evidence="1">
    <location>
        <begin position="20"/>
        <end position="149"/>
    </location>
</feature>
<evidence type="ECO:0000313" key="3">
    <source>
        <dbReference type="Proteomes" id="UP001338125"/>
    </source>
</evidence>
<reference evidence="2 3" key="1">
    <citation type="submission" date="2024-01" db="EMBL/GenBank/DDBJ databases">
        <title>Complete genome of Cladobotryum mycophilum ATHUM6906.</title>
        <authorList>
            <person name="Christinaki A.C."/>
            <person name="Myridakis A.I."/>
            <person name="Kouvelis V.N."/>
        </authorList>
    </citation>
    <scope>NUCLEOTIDE SEQUENCE [LARGE SCALE GENOMIC DNA]</scope>
    <source>
        <strain evidence="2 3">ATHUM6906</strain>
    </source>
</reference>
<feature type="signal peptide" evidence="1">
    <location>
        <begin position="1"/>
        <end position="19"/>
    </location>
</feature>